<dbReference type="EMBL" id="JAAARO010000011">
    <property type="protein sequence ID" value="KAF5740283.1"/>
    <property type="molecule type" value="Genomic_DNA"/>
</dbReference>
<feature type="region of interest" description="Disordered" evidence="1">
    <location>
        <begin position="457"/>
        <end position="508"/>
    </location>
</feature>
<feature type="compositionally biased region" description="Low complexity" evidence="1">
    <location>
        <begin position="68"/>
        <end position="80"/>
    </location>
</feature>
<feature type="compositionally biased region" description="Low complexity" evidence="1">
    <location>
        <begin position="600"/>
        <end position="615"/>
    </location>
</feature>
<proteinExistence type="predicted"/>
<accession>A0A7J7D1T5</accession>
<feature type="region of interest" description="Disordered" evidence="1">
    <location>
        <begin position="117"/>
        <end position="164"/>
    </location>
</feature>
<comment type="caution">
    <text evidence="2">The sequence shown here is derived from an EMBL/GenBank/DDBJ whole genome shotgun (WGS) entry which is preliminary data.</text>
</comment>
<protein>
    <submittedName>
        <fullName evidence="2">Mediator of RNA polymerase II transcription subunit 1 isoform X2</fullName>
    </submittedName>
</protein>
<dbReference type="AlphaFoldDB" id="A0A7J7D1T5"/>
<dbReference type="InParanoid" id="A0A7J7D1T5"/>
<feature type="region of interest" description="Disordered" evidence="1">
    <location>
        <begin position="592"/>
        <end position="615"/>
    </location>
</feature>
<keyword evidence="3" id="KW-1185">Reference proteome</keyword>
<evidence type="ECO:0000256" key="1">
    <source>
        <dbReference type="SAM" id="MobiDB-lite"/>
    </source>
</evidence>
<feature type="compositionally biased region" description="Polar residues" evidence="1">
    <location>
        <begin position="499"/>
        <end position="508"/>
    </location>
</feature>
<name>A0A7J7D1T5_TRIWF</name>
<reference evidence="2 3" key="1">
    <citation type="journal article" date="2020" name="Nat. Commun.">
        <title>Genome of Tripterygium wilfordii and identification of cytochrome P450 involved in triptolide biosynthesis.</title>
        <authorList>
            <person name="Tu L."/>
            <person name="Su P."/>
            <person name="Zhang Z."/>
            <person name="Gao L."/>
            <person name="Wang J."/>
            <person name="Hu T."/>
            <person name="Zhou J."/>
            <person name="Zhang Y."/>
            <person name="Zhao Y."/>
            <person name="Liu Y."/>
            <person name="Song Y."/>
            <person name="Tong Y."/>
            <person name="Lu Y."/>
            <person name="Yang J."/>
            <person name="Xu C."/>
            <person name="Jia M."/>
            <person name="Peters R.J."/>
            <person name="Huang L."/>
            <person name="Gao W."/>
        </authorList>
    </citation>
    <scope>NUCLEOTIDE SEQUENCE [LARGE SCALE GENOMIC DNA]</scope>
    <source>
        <strain evidence="3">cv. XIE 37</strain>
        <tissue evidence="2">Leaf</tissue>
    </source>
</reference>
<feature type="compositionally biased region" description="Polar residues" evidence="1">
    <location>
        <begin position="117"/>
        <end position="138"/>
    </location>
</feature>
<feature type="compositionally biased region" description="Basic and acidic residues" evidence="1">
    <location>
        <begin position="139"/>
        <end position="154"/>
    </location>
</feature>
<dbReference type="OrthoDB" id="848545at2759"/>
<feature type="compositionally biased region" description="Low complexity" evidence="1">
    <location>
        <begin position="25"/>
        <end position="40"/>
    </location>
</feature>
<organism evidence="2 3">
    <name type="scientific">Tripterygium wilfordii</name>
    <name type="common">Thunder God vine</name>
    <dbReference type="NCBI Taxonomy" id="458696"/>
    <lineage>
        <taxon>Eukaryota</taxon>
        <taxon>Viridiplantae</taxon>
        <taxon>Streptophyta</taxon>
        <taxon>Embryophyta</taxon>
        <taxon>Tracheophyta</taxon>
        <taxon>Spermatophyta</taxon>
        <taxon>Magnoliopsida</taxon>
        <taxon>eudicotyledons</taxon>
        <taxon>Gunneridae</taxon>
        <taxon>Pentapetalae</taxon>
        <taxon>rosids</taxon>
        <taxon>fabids</taxon>
        <taxon>Celastrales</taxon>
        <taxon>Celastraceae</taxon>
        <taxon>Tripterygium</taxon>
    </lineage>
</organism>
<dbReference type="FunCoup" id="A0A7J7D1T5">
    <property type="interactions" value="3820"/>
</dbReference>
<evidence type="ECO:0000313" key="3">
    <source>
        <dbReference type="Proteomes" id="UP000593562"/>
    </source>
</evidence>
<feature type="region of interest" description="Disordered" evidence="1">
    <location>
        <begin position="1"/>
        <end position="102"/>
    </location>
</feature>
<evidence type="ECO:0000313" key="2">
    <source>
        <dbReference type="EMBL" id="KAF5740283.1"/>
    </source>
</evidence>
<feature type="compositionally biased region" description="Basic and acidic residues" evidence="1">
    <location>
        <begin position="91"/>
        <end position="102"/>
    </location>
</feature>
<dbReference type="PANTHER" id="PTHR34112:SF18">
    <property type="entry name" value="C-JUN-AMINO-TERMINAL KINASE-INTERACTING PROTEIN"/>
    <property type="match status" value="1"/>
</dbReference>
<dbReference type="Proteomes" id="UP000593562">
    <property type="component" value="Unassembled WGS sequence"/>
</dbReference>
<sequence length="615" mass="65108">MERSEPALVPEWLRSTGSVTGGGSSVPHFSSSSSHADVPSLAHHTRSRNPKNTSDFDSPRPGFLDRTSSSNSRRGSSYGSAKHAYSSFGRNHRDKDRERDKERSNFIELWDRDGSESLGNFSSRGDNALRRSQSMVSRKQNDILPRRVAGDSKKSSGGHYNNGNGMLSGVSIGNSIPKTVFEKDFPTLGTEEKQGIPDIGRVSSPGLSTAVQSLPVGNATLIGGEGWTSALAEVPAIVGSSTIGTTVAAQTVAVGSVSGTSSPVAGMNMAGALQTPSRTRAAPQLSVQTQRLEELAIKQSRQLIPVTPSMPKGSVLSSSDKSKPKSLGRASEMIMPAKNGPQPISSVHHVNQSLHGGHVKSDVPKTSQGKLFVLKPGWENGLSPSTKDTGLATNANGRVANTQAAATPLVASASLRSPNNSKLPTGDWKSNSIKLISGLSVEKRPLPQSRHDFLKGLKMKTPGNTSAVLPDSPTVDTSPTAEKPGEISKNVGSAPATPHATNNGAEVTSIDDTCSEVQRFSEVGEKNMSPRAVVDSVEEEFAFLRSLGWEENSGEDEGLTEEEINAFYQQVNEYMKSKPSFKLCRGVQPKIPESHTASVGGASSELRSSDSGSED</sequence>
<feature type="region of interest" description="Disordered" evidence="1">
    <location>
        <begin position="306"/>
        <end position="328"/>
    </location>
</feature>
<dbReference type="PANTHER" id="PTHR34112">
    <property type="entry name" value="C-JUN-AMINO-TERMINAL KINASE-INTERACTING PROTEIN"/>
    <property type="match status" value="1"/>
</dbReference>
<gene>
    <name evidence="2" type="ORF">HS088_TW11G00349</name>
</gene>